<dbReference type="Gene3D" id="2.40.160.10">
    <property type="entry name" value="Porin"/>
    <property type="match status" value="1"/>
</dbReference>
<evidence type="ECO:0000256" key="1">
    <source>
        <dbReference type="ARBA" id="ARBA00004294"/>
    </source>
</evidence>
<sequence length="283" mass="31021">MVPPPLYFDLGKQCRDLFAKGYHFGNVRVDLKTKSAAGINMAGTITQNLESTKTNANAEVKFKLPEYCAEFIEKWNTDNVIYCEINSEDKVAKGVKVASVSTFAPFTGMWSLLGKSQFRHDLASVNVDCDFFNGPTVIGSIVFGKQGIFGGYHMCYDTCKAKLTRSNIAAAYESKDISLHAHVDDGAEFGGSIYHRVKNNLEAGVMVGFTMGPNTTRLALCTKYQMDDGDTVFRAKLNNNSQLGLSWSTRIRTGINTTVSSLLDLRSLNQGGHKLGLALELEA</sequence>
<keyword evidence="7" id="KW-0406">Ion transport</keyword>
<dbReference type="FunFam" id="2.40.160.10:FF:000012">
    <property type="entry name" value="Voltage-dependent anion-selective channel"/>
    <property type="match status" value="1"/>
</dbReference>
<dbReference type="PANTHER" id="PTHR11743:SF70">
    <property type="entry name" value="GH26960P-RELATED"/>
    <property type="match status" value="1"/>
</dbReference>
<evidence type="ECO:0000256" key="2">
    <source>
        <dbReference type="ARBA" id="ARBA00007780"/>
    </source>
</evidence>
<keyword evidence="3" id="KW-0813">Transport</keyword>
<keyword evidence="5" id="KW-0812">Transmembrane</keyword>
<evidence type="ECO:0000256" key="4">
    <source>
        <dbReference type="ARBA" id="ARBA00022452"/>
    </source>
</evidence>
<evidence type="ECO:0000313" key="11">
    <source>
        <dbReference type="EMBL" id="CAD7228874.1"/>
    </source>
</evidence>
<dbReference type="AlphaFoldDB" id="A0A7R8WC30"/>
<dbReference type="PANTHER" id="PTHR11743">
    <property type="entry name" value="VOLTAGE-DEPENDENT ANION-SELECTIVE CHANNEL"/>
    <property type="match status" value="1"/>
</dbReference>
<evidence type="ECO:0000256" key="10">
    <source>
        <dbReference type="ARBA" id="ARBA00023136"/>
    </source>
</evidence>
<gene>
    <name evidence="11" type="ORF">CTOB1V02_LOCUS6752</name>
</gene>
<dbReference type="OrthoDB" id="7827681at2759"/>
<keyword evidence="8" id="KW-0626">Porin</keyword>
<dbReference type="PRINTS" id="PR00185">
    <property type="entry name" value="EUKARYTPORIN"/>
</dbReference>
<evidence type="ECO:0000256" key="8">
    <source>
        <dbReference type="ARBA" id="ARBA00023114"/>
    </source>
</evidence>
<dbReference type="InterPro" id="IPR001925">
    <property type="entry name" value="Porin_Euk"/>
</dbReference>
<dbReference type="GO" id="GO:0008308">
    <property type="term" value="F:voltage-gated monoatomic anion channel activity"/>
    <property type="evidence" value="ECO:0007669"/>
    <property type="project" value="InterPro"/>
</dbReference>
<keyword evidence="4" id="KW-1134">Transmembrane beta strand</keyword>
<evidence type="ECO:0000256" key="5">
    <source>
        <dbReference type="ARBA" id="ARBA00022692"/>
    </source>
</evidence>
<dbReference type="CDD" id="cd07306">
    <property type="entry name" value="Porin3_VDAC"/>
    <property type="match status" value="1"/>
</dbReference>
<evidence type="ECO:0000256" key="9">
    <source>
        <dbReference type="ARBA" id="ARBA00023128"/>
    </source>
</evidence>
<protein>
    <submittedName>
        <fullName evidence="11">Uncharacterized protein</fullName>
    </submittedName>
</protein>
<dbReference type="EMBL" id="OB661736">
    <property type="protein sequence ID" value="CAD7228874.1"/>
    <property type="molecule type" value="Genomic_DNA"/>
</dbReference>
<evidence type="ECO:0000256" key="6">
    <source>
        <dbReference type="ARBA" id="ARBA00022787"/>
    </source>
</evidence>
<dbReference type="InterPro" id="IPR023614">
    <property type="entry name" value="Porin_dom_sf"/>
</dbReference>
<keyword evidence="10" id="KW-0472">Membrane</keyword>
<keyword evidence="6" id="KW-1000">Mitochondrion outer membrane</keyword>
<keyword evidence="9" id="KW-0496">Mitochondrion</keyword>
<comment type="subcellular location">
    <subcellularLocation>
        <location evidence="1">Mitochondrion outer membrane</location>
    </subcellularLocation>
</comment>
<dbReference type="InterPro" id="IPR027246">
    <property type="entry name" value="Porin_Euk/Tom40"/>
</dbReference>
<dbReference type="GO" id="GO:0015288">
    <property type="term" value="F:porin activity"/>
    <property type="evidence" value="ECO:0007669"/>
    <property type="project" value="UniProtKB-KW"/>
</dbReference>
<evidence type="ECO:0000256" key="7">
    <source>
        <dbReference type="ARBA" id="ARBA00023065"/>
    </source>
</evidence>
<dbReference type="Pfam" id="PF01459">
    <property type="entry name" value="Porin_3"/>
    <property type="match status" value="1"/>
</dbReference>
<accession>A0A7R8WC30</accession>
<reference evidence="11" key="1">
    <citation type="submission" date="2020-11" db="EMBL/GenBank/DDBJ databases">
        <authorList>
            <person name="Tran Van P."/>
        </authorList>
    </citation>
    <scope>NUCLEOTIDE SEQUENCE</scope>
</reference>
<proteinExistence type="inferred from homology"/>
<evidence type="ECO:0000256" key="3">
    <source>
        <dbReference type="ARBA" id="ARBA00022448"/>
    </source>
</evidence>
<dbReference type="GO" id="GO:0046930">
    <property type="term" value="C:pore complex"/>
    <property type="evidence" value="ECO:0007669"/>
    <property type="project" value="UniProtKB-KW"/>
</dbReference>
<dbReference type="GO" id="GO:0005741">
    <property type="term" value="C:mitochondrial outer membrane"/>
    <property type="evidence" value="ECO:0007669"/>
    <property type="project" value="UniProtKB-SubCell"/>
</dbReference>
<name>A0A7R8WC30_9CRUS</name>
<comment type="similarity">
    <text evidence="2">Belongs to the eukaryotic mitochondrial porin family.</text>
</comment>
<organism evidence="11">
    <name type="scientific">Cyprideis torosa</name>
    <dbReference type="NCBI Taxonomy" id="163714"/>
    <lineage>
        <taxon>Eukaryota</taxon>
        <taxon>Metazoa</taxon>
        <taxon>Ecdysozoa</taxon>
        <taxon>Arthropoda</taxon>
        <taxon>Crustacea</taxon>
        <taxon>Oligostraca</taxon>
        <taxon>Ostracoda</taxon>
        <taxon>Podocopa</taxon>
        <taxon>Podocopida</taxon>
        <taxon>Cytherocopina</taxon>
        <taxon>Cytheroidea</taxon>
        <taxon>Cytherideidae</taxon>
        <taxon>Cyprideis</taxon>
    </lineage>
</organism>